<dbReference type="EMBL" id="MKKU01000627">
    <property type="protein sequence ID" value="RNF05690.1"/>
    <property type="molecule type" value="Genomic_DNA"/>
</dbReference>
<dbReference type="SUPFAM" id="SSF63825">
    <property type="entry name" value="YWTD domain"/>
    <property type="match status" value="1"/>
</dbReference>
<evidence type="ECO:0000313" key="5">
    <source>
        <dbReference type="Proteomes" id="UP000284403"/>
    </source>
</evidence>
<dbReference type="Proteomes" id="UP000284403">
    <property type="component" value="Unassembled WGS sequence"/>
</dbReference>
<accession>A0A3R7KFW8</accession>
<feature type="region of interest" description="Disordered" evidence="1">
    <location>
        <begin position="692"/>
        <end position="717"/>
    </location>
</feature>
<keyword evidence="2" id="KW-0812">Transmembrane</keyword>
<evidence type="ECO:0000256" key="1">
    <source>
        <dbReference type="SAM" id="MobiDB-lite"/>
    </source>
</evidence>
<gene>
    <name evidence="4" type="ORF">Tco025E_07853</name>
</gene>
<organism evidence="4 5">
    <name type="scientific">Trypanosoma conorhini</name>
    <dbReference type="NCBI Taxonomy" id="83891"/>
    <lineage>
        <taxon>Eukaryota</taxon>
        <taxon>Discoba</taxon>
        <taxon>Euglenozoa</taxon>
        <taxon>Kinetoplastea</taxon>
        <taxon>Metakinetoplastina</taxon>
        <taxon>Trypanosomatida</taxon>
        <taxon>Trypanosomatidae</taxon>
        <taxon>Trypanosoma</taxon>
    </lineage>
</organism>
<dbReference type="OrthoDB" id="271747at2759"/>
<comment type="caution">
    <text evidence="4">The sequence shown here is derived from an EMBL/GenBank/DDBJ whole genome shotgun (WGS) entry which is preliminary data.</text>
</comment>
<keyword evidence="2" id="KW-1133">Transmembrane helix</keyword>
<protein>
    <submittedName>
        <fullName evidence="4">Uncharacterized protein</fullName>
    </submittedName>
</protein>
<sequence>MRVSPFPILLIATAVLVAATHRTAAAMPLRYMVETVSGVTGTIGAVDGGPGTSLLTWPWALCQGRSEDEILIGVPGFFRNYSRSTRMTGTLLGNGTAAEVDGSWAKARIDIPQGCVLSVRNNNTIVYFVEGQNTLRYFTSNSVLSLALTTGVSFTDVAVYGDRLYITEQTQNKVWSCNLEADGTPSHCAPQTGFVCGYPRYNSIAVTALGVFVASGSGVGVCHFDGQGTALFQLPGKYIDVFSLPSGALYAASSVQLYHLLPNASAMTAEVFAGNASATCPPAVDGYSFTLCLNKRLFVVAENEMYLATGLNTVRAVTLPPAIVPAQLPPPPLPLGYPDAPTVMPAIVALINVALNANLGTTGTYAPQSAMQVNNATWTTGFEVMVQQADFDNTTTPGLVAATDFAAVMQAVATYYDTIDEALYMDTSIVPYCNAALMNIVEHGLVAVVRRALAYPLIYANPPMKVMFKDVANVTRMKLLMPVPFGNSTTYDALENLNANAALLDILRAQYGSTNVVQLVFPVSQYDFSKITPAQDTQVRWFILNMVNARLETCKSITPPGIRAAVAAVAAERSGGNDPCGAVISNRTETVVTHPPFNVQNEYEVFVPQQYNFNVTRCLQGIDWEPLAELLRNQTANASRGKSACDRGCIIGVAVVAAVVLTALIVLVVVLTSKRKRLATVVAPVQPKFKSTLDDDEELETSNPLEANNEEQARERY</sequence>
<reference evidence="4 5" key="1">
    <citation type="journal article" date="2018" name="BMC Genomics">
        <title>Genomic comparison of Trypanosoma conorhini and Trypanosoma rangeli to Trypanosoma cruzi strains of high and low virulence.</title>
        <authorList>
            <person name="Bradwell K.R."/>
            <person name="Koparde V.N."/>
            <person name="Matveyev A.V."/>
            <person name="Serrano M.G."/>
            <person name="Alves J.M."/>
            <person name="Parikh H."/>
            <person name="Huang B."/>
            <person name="Lee V."/>
            <person name="Espinosa-Alvarez O."/>
            <person name="Ortiz P.A."/>
            <person name="Costa-Martins A.G."/>
            <person name="Teixeira M.M."/>
            <person name="Buck G.A."/>
        </authorList>
    </citation>
    <scope>NUCLEOTIDE SEQUENCE [LARGE SCALE GENOMIC DNA]</scope>
    <source>
        <strain evidence="4 5">025E</strain>
    </source>
</reference>
<evidence type="ECO:0000313" key="4">
    <source>
        <dbReference type="EMBL" id="RNF05690.1"/>
    </source>
</evidence>
<dbReference type="RefSeq" id="XP_029225297.1">
    <property type="nucleotide sequence ID" value="XM_029374712.1"/>
</dbReference>
<proteinExistence type="predicted"/>
<feature type="signal peptide" evidence="3">
    <location>
        <begin position="1"/>
        <end position="25"/>
    </location>
</feature>
<evidence type="ECO:0000256" key="3">
    <source>
        <dbReference type="SAM" id="SignalP"/>
    </source>
</evidence>
<evidence type="ECO:0000256" key="2">
    <source>
        <dbReference type="SAM" id="Phobius"/>
    </source>
</evidence>
<feature type="chain" id="PRO_5018728346" evidence="3">
    <location>
        <begin position="26"/>
        <end position="717"/>
    </location>
</feature>
<keyword evidence="5" id="KW-1185">Reference proteome</keyword>
<name>A0A3R7KFW8_9TRYP</name>
<feature type="transmembrane region" description="Helical" evidence="2">
    <location>
        <begin position="650"/>
        <end position="671"/>
    </location>
</feature>
<dbReference type="GeneID" id="40321464"/>
<keyword evidence="3" id="KW-0732">Signal</keyword>
<keyword evidence="2" id="KW-0472">Membrane</keyword>
<dbReference type="AlphaFoldDB" id="A0A3R7KFW8"/>